<gene>
    <name evidence="4" type="ORF">ACFSUE_13240</name>
</gene>
<dbReference type="PANTHER" id="PTHR43046:SF2">
    <property type="entry name" value="8-OXO-DGTP DIPHOSPHATASE-RELATED"/>
    <property type="match status" value="1"/>
</dbReference>
<dbReference type="InterPro" id="IPR000086">
    <property type="entry name" value="NUDIX_hydrolase_dom"/>
</dbReference>
<evidence type="ECO:0000313" key="5">
    <source>
        <dbReference type="Proteomes" id="UP001597399"/>
    </source>
</evidence>
<evidence type="ECO:0000256" key="2">
    <source>
        <dbReference type="ARBA" id="ARBA00022801"/>
    </source>
</evidence>
<keyword evidence="2" id="KW-0378">Hydrolase</keyword>
<evidence type="ECO:0000313" key="4">
    <source>
        <dbReference type="EMBL" id="MFD2694580.1"/>
    </source>
</evidence>
<dbReference type="Gene3D" id="3.90.79.10">
    <property type="entry name" value="Nucleoside Triphosphate Pyrophosphohydrolase"/>
    <property type="match status" value="1"/>
</dbReference>
<organism evidence="4 5">
    <name type="scientific">Sporolactobacillus shoreicorticis</name>
    <dbReference type="NCBI Taxonomy" id="1923877"/>
    <lineage>
        <taxon>Bacteria</taxon>
        <taxon>Bacillati</taxon>
        <taxon>Bacillota</taxon>
        <taxon>Bacilli</taxon>
        <taxon>Bacillales</taxon>
        <taxon>Sporolactobacillaceae</taxon>
        <taxon>Sporolactobacillus</taxon>
    </lineage>
</organism>
<dbReference type="InterPro" id="IPR015797">
    <property type="entry name" value="NUDIX_hydrolase-like_dom_sf"/>
</dbReference>
<dbReference type="PANTHER" id="PTHR43046">
    <property type="entry name" value="GDP-MANNOSE MANNOSYL HYDROLASE"/>
    <property type="match status" value="1"/>
</dbReference>
<dbReference type="RefSeq" id="WP_253063512.1">
    <property type="nucleotide sequence ID" value="NZ_JAMXWM010000021.1"/>
</dbReference>
<proteinExistence type="predicted"/>
<dbReference type="Pfam" id="PF00293">
    <property type="entry name" value="NUDIX"/>
    <property type="match status" value="1"/>
</dbReference>
<dbReference type="EMBL" id="JBHUMQ010000028">
    <property type="protein sequence ID" value="MFD2694580.1"/>
    <property type="molecule type" value="Genomic_DNA"/>
</dbReference>
<protein>
    <submittedName>
        <fullName evidence="4">NUDIX domain-containing protein</fullName>
    </submittedName>
</protein>
<dbReference type="Proteomes" id="UP001597399">
    <property type="component" value="Unassembled WGS sequence"/>
</dbReference>
<dbReference type="SUPFAM" id="SSF55811">
    <property type="entry name" value="Nudix"/>
    <property type="match status" value="1"/>
</dbReference>
<name>A0ABW5S7R9_9BACL</name>
<keyword evidence="5" id="KW-1185">Reference proteome</keyword>
<comment type="cofactor">
    <cofactor evidence="1">
        <name>Mg(2+)</name>
        <dbReference type="ChEBI" id="CHEBI:18420"/>
    </cofactor>
</comment>
<feature type="domain" description="Nudix hydrolase" evidence="3">
    <location>
        <begin position="9"/>
        <end position="102"/>
    </location>
</feature>
<accession>A0ABW5S7R9</accession>
<evidence type="ECO:0000256" key="1">
    <source>
        <dbReference type="ARBA" id="ARBA00001946"/>
    </source>
</evidence>
<dbReference type="PROSITE" id="PS51462">
    <property type="entry name" value="NUDIX"/>
    <property type="match status" value="1"/>
</dbReference>
<comment type="caution">
    <text evidence="4">The sequence shown here is derived from an EMBL/GenBank/DDBJ whole genome shotgun (WGS) entry which is preliminary data.</text>
</comment>
<sequence>MADYIKSIRKFVGHTPIILNTVTGIVMDHGRSLLQERDGGGWCLPGGYLEYGKSYSEACKRELLEDTRLNVEVIRPLGMFDKYFMEYSNGSKLQNHRYVIFD</sequence>
<reference evidence="5" key="1">
    <citation type="journal article" date="2019" name="Int. J. Syst. Evol. Microbiol.">
        <title>The Global Catalogue of Microorganisms (GCM) 10K type strain sequencing project: providing services to taxonomists for standard genome sequencing and annotation.</title>
        <authorList>
            <consortium name="The Broad Institute Genomics Platform"/>
            <consortium name="The Broad Institute Genome Sequencing Center for Infectious Disease"/>
            <person name="Wu L."/>
            <person name="Ma J."/>
        </authorList>
    </citation>
    <scope>NUCLEOTIDE SEQUENCE [LARGE SCALE GENOMIC DNA]</scope>
    <source>
        <strain evidence="5">TISTR 2466</strain>
    </source>
</reference>
<evidence type="ECO:0000259" key="3">
    <source>
        <dbReference type="PROSITE" id="PS51462"/>
    </source>
</evidence>